<feature type="transmembrane region" description="Helical" evidence="1">
    <location>
        <begin position="225"/>
        <end position="244"/>
    </location>
</feature>
<dbReference type="InterPro" id="IPR058671">
    <property type="entry name" value="DUF6311_C"/>
</dbReference>
<keyword evidence="1" id="KW-0812">Transmembrane</keyword>
<protein>
    <submittedName>
        <fullName evidence="4">Uncharacterized protein</fullName>
    </submittedName>
</protein>
<feature type="transmembrane region" description="Helical" evidence="1">
    <location>
        <begin position="390"/>
        <end position="410"/>
    </location>
</feature>
<dbReference type="AlphaFoldDB" id="A0A423KMR8"/>
<dbReference type="Proteomes" id="UP000283627">
    <property type="component" value="Unassembled WGS sequence"/>
</dbReference>
<dbReference type="InterPro" id="IPR046278">
    <property type="entry name" value="DUF6311"/>
</dbReference>
<dbReference type="Pfam" id="PF25853">
    <property type="entry name" value="DUF6311_C"/>
    <property type="match status" value="1"/>
</dbReference>
<dbReference type="EMBL" id="MOBP01000006">
    <property type="protein sequence ID" value="RON55177.1"/>
    <property type="molecule type" value="Genomic_DNA"/>
</dbReference>
<dbReference type="RefSeq" id="WP_123406252.1">
    <property type="nucleotide sequence ID" value="NZ_MOBP01000006.1"/>
</dbReference>
<keyword evidence="1" id="KW-0472">Membrane</keyword>
<feature type="transmembrane region" description="Helical" evidence="1">
    <location>
        <begin position="321"/>
        <end position="346"/>
    </location>
</feature>
<dbReference type="Pfam" id="PF19830">
    <property type="entry name" value="DUF6311"/>
    <property type="match status" value="1"/>
</dbReference>
<feature type="domain" description="DUF6311" evidence="3">
    <location>
        <begin position="433"/>
        <end position="537"/>
    </location>
</feature>
<feature type="transmembrane region" description="Helical" evidence="1">
    <location>
        <begin position="366"/>
        <end position="383"/>
    </location>
</feature>
<dbReference type="OrthoDB" id="1814621at2"/>
<gene>
    <name evidence="4" type="ORF">BK665_12765</name>
</gene>
<feature type="transmembrane region" description="Helical" evidence="1">
    <location>
        <begin position="182"/>
        <end position="205"/>
    </location>
</feature>
<feature type="transmembrane region" description="Helical" evidence="1">
    <location>
        <begin position="130"/>
        <end position="147"/>
    </location>
</feature>
<evidence type="ECO:0000259" key="3">
    <source>
        <dbReference type="Pfam" id="PF25853"/>
    </source>
</evidence>
<comment type="caution">
    <text evidence="4">The sequence shown here is derived from an EMBL/GenBank/DDBJ whole genome shotgun (WGS) entry which is preliminary data.</text>
</comment>
<feature type="transmembrane region" description="Helical" evidence="1">
    <location>
        <begin position="101"/>
        <end position="123"/>
    </location>
</feature>
<evidence type="ECO:0000313" key="5">
    <source>
        <dbReference type="Proteomes" id="UP000283627"/>
    </source>
</evidence>
<keyword evidence="1" id="KW-1133">Transmembrane helix</keyword>
<feature type="transmembrane region" description="Helical" evidence="1">
    <location>
        <begin position="12"/>
        <end position="31"/>
    </location>
</feature>
<organism evidence="4 5">
    <name type="scientific">Pseudomonas frederiksbergensis</name>
    <dbReference type="NCBI Taxonomy" id="104087"/>
    <lineage>
        <taxon>Bacteria</taxon>
        <taxon>Pseudomonadati</taxon>
        <taxon>Pseudomonadota</taxon>
        <taxon>Gammaproteobacteria</taxon>
        <taxon>Pseudomonadales</taxon>
        <taxon>Pseudomonadaceae</taxon>
        <taxon>Pseudomonas</taxon>
    </lineage>
</organism>
<accession>A0A423KMR8</accession>
<feature type="transmembrane region" description="Helical" evidence="1">
    <location>
        <begin position="286"/>
        <end position="309"/>
    </location>
</feature>
<proteinExistence type="predicted"/>
<feature type="domain" description="DUF6311" evidence="2">
    <location>
        <begin position="16"/>
        <end position="406"/>
    </location>
</feature>
<evidence type="ECO:0000313" key="4">
    <source>
        <dbReference type="EMBL" id="RON55177.1"/>
    </source>
</evidence>
<feature type="transmembrane region" description="Helical" evidence="1">
    <location>
        <begin position="256"/>
        <end position="274"/>
    </location>
</feature>
<evidence type="ECO:0000256" key="1">
    <source>
        <dbReference type="SAM" id="Phobius"/>
    </source>
</evidence>
<reference evidence="4 5" key="1">
    <citation type="submission" date="2016-10" db="EMBL/GenBank/DDBJ databases">
        <title>Comparative genome analysis of multiple Pseudomonas spp. focuses on biocontrol and plant growth promoting traits.</title>
        <authorList>
            <person name="Tao X.-Y."/>
            <person name="Taylor C.G."/>
        </authorList>
    </citation>
    <scope>NUCLEOTIDE SEQUENCE [LARGE SCALE GENOMIC DNA]</scope>
    <source>
        <strain evidence="4 5">39A2</strain>
    </source>
</reference>
<sequence>MKDSGKRWAVTLLPLLIGVLAFFMVIGPRALNPQNIAWLGTGDPATHYLGWVFFRQSPWTFPIGLNPAYGLELGNGIIFSDSNPLLAFLFKPFAALLPEPFQYFGIWFLACFVLQAWFAWKLVGLITPSVAMRAASTVLFVFVPPMIMRMPVHLSLGGHFLILAALYLSLHPQLNRRRLAWGALLAAAALIHAYFLAMVALIWIADLAAKYIKQKLTLRAVLIEFALLFSLVSFCCWQAAYFSVGGDGAISDGFGLYRANLLSLFAPVTWSYLLKDIPGAPGDGEGYGFLGLGLLFLAICALLGGLQGNTGFGAAVRKRPFLLLALIGLGIFSVSNHIAFGSLEFAYPLPSAVISIANIFRASGRMFWPVYYAVILAIIFLVIRSNRPRAATCLLMIAVLIQVLDTHSGWSMIRKRLMAPPASEWASPFVDPFWNSAASHYRKVRWIVPQNLSPQWMNVAAFAGKHGLPTDAVYLGRMDLNQWRQAYQKASRAFATGQYEADSLYLLDNRALLQAVPTVNTQTDLLARIDGFTVLAPGWKQCADCPQTIAQVPPVDLLPAIEPGHKKLFNVGGEGKALLANGWSESELWGTWSEEASAEIVFRVPPSARTLRLETTAFLPPGHARQGAVISINGLSALTTMLDKADGNVIDVNLTEAMKQRVSSQGMLRLQFQFADAVSPSKSGLSRDPRKLAMGLKALTVN</sequence>
<feature type="transmembrane region" description="Helical" evidence="1">
    <location>
        <begin position="153"/>
        <end position="170"/>
    </location>
</feature>
<name>A0A423KMR8_9PSED</name>
<evidence type="ECO:0000259" key="2">
    <source>
        <dbReference type="Pfam" id="PF19830"/>
    </source>
</evidence>